<dbReference type="InterPro" id="IPR018988">
    <property type="entry name" value="DUF2000"/>
</dbReference>
<gene>
    <name evidence="1" type="ORF">AC244_00840</name>
</gene>
<evidence type="ECO:0008006" key="3">
    <source>
        <dbReference type="Google" id="ProtNLM"/>
    </source>
</evidence>
<dbReference type="SUPFAM" id="SSF102462">
    <property type="entry name" value="Peptidyl-tRNA hydrolase II"/>
    <property type="match status" value="1"/>
</dbReference>
<dbReference type="InterPro" id="IPR023476">
    <property type="entry name" value="Pep_tRNA_hydro_II_dom_sf"/>
</dbReference>
<dbReference type="PATRIC" id="fig|106592.7.peg.183"/>
<sequence>MFDTKFAIVLREDLATWQKLNVTAFLATGIAGQKPAIIGEAYRDGAGNVYNALSVQPIIVLSADGATLGNIQRRAIEREIRTSIYVDAMFSTDHDSANRAVFAETQPDEAKVAGIAIHADKKLVDKVTKGAKLHG</sequence>
<dbReference type="AlphaFoldDB" id="A0A0L8C5U5"/>
<dbReference type="OrthoDB" id="1684239at2"/>
<proteinExistence type="predicted"/>
<dbReference type="RefSeq" id="WP_053246967.1">
    <property type="nucleotide sequence ID" value="NZ_LGAP01000001.1"/>
</dbReference>
<comment type="caution">
    <text evidence="1">The sequence shown here is derived from an EMBL/GenBank/DDBJ whole genome shotgun (WGS) entry which is preliminary data.</text>
</comment>
<protein>
    <recommendedName>
        <fullName evidence="3">DUF2000 family protein</fullName>
    </recommendedName>
</protein>
<organism evidence="1 2">
    <name type="scientific">Ensifer adhaerens</name>
    <name type="common">Sinorhizobium morelense</name>
    <dbReference type="NCBI Taxonomy" id="106592"/>
    <lineage>
        <taxon>Bacteria</taxon>
        <taxon>Pseudomonadati</taxon>
        <taxon>Pseudomonadota</taxon>
        <taxon>Alphaproteobacteria</taxon>
        <taxon>Hyphomicrobiales</taxon>
        <taxon>Rhizobiaceae</taxon>
        <taxon>Sinorhizobium/Ensifer group</taxon>
        <taxon>Ensifer</taxon>
    </lineage>
</organism>
<evidence type="ECO:0000313" key="1">
    <source>
        <dbReference type="EMBL" id="KOF22143.1"/>
    </source>
</evidence>
<evidence type="ECO:0000313" key="2">
    <source>
        <dbReference type="Proteomes" id="UP000037425"/>
    </source>
</evidence>
<dbReference type="Pfam" id="PF09391">
    <property type="entry name" value="DUF2000"/>
    <property type="match status" value="1"/>
</dbReference>
<dbReference type="EMBL" id="LGAP01000001">
    <property type="protein sequence ID" value="KOF22143.1"/>
    <property type="molecule type" value="Genomic_DNA"/>
</dbReference>
<reference evidence="2" key="1">
    <citation type="submission" date="2015-07" db="EMBL/GenBank/DDBJ databases">
        <title>Whole genome sequence of an Ensifer adhaerens strain isolated from a cave pool in the Wind Cave National Park.</title>
        <authorList>
            <person name="Eng W.W.H."/>
            <person name="Gan H.M."/>
            <person name="Barton H.A."/>
            <person name="Savka M.A."/>
        </authorList>
    </citation>
    <scope>NUCLEOTIDE SEQUENCE [LARGE SCALE GENOMIC DNA]</scope>
    <source>
        <strain evidence="2">SD006</strain>
    </source>
</reference>
<name>A0A0L8C5U5_ENSAD</name>
<accession>A0A0L8C5U5</accession>
<dbReference type="Proteomes" id="UP000037425">
    <property type="component" value="Unassembled WGS sequence"/>
</dbReference>
<dbReference type="Gene3D" id="3.40.1490.10">
    <property type="entry name" value="Bit1"/>
    <property type="match status" value="1"/>
</dbReference>